<dbReference type="Proteomes" id="UP000184600">
    <property type="component" value="Unassembled WGS sequence"/>
</dbReference>
<gene>
    <name evidence="1" type="ORF">VQ7734_02422</name>
</gene>
<accession>A0A1M7YVR3</accession>
<keyword evidence="2" id="KW-1185">Reference proteome</keyword>
<protein>
    <submittedName>
        <fullName evidence="1">Putative redox-active protein (C_GCAxxG_C_C)</fullName>
    </submittedName>
</protein>
<dbReference type="STRING" id="1117707.VQ7734_02422"/>
<dbReference type="RefSeq" id="WP_073582853.1">
    <property type="nucleotide sequence ID" value="NZ_AP024898.1"/>
</dbReference>
<reference evidence="2" key="1">
    <citation type="submission" date="2016-12" db="EMBL/GenBank/DDBJ databases">
        <authorList>
            <person name="Rodrigo-Torres L."/>
            <person name="Arahal R.D."/>
            <person name="Lucena T."/>
        </authorList>
    </citation>
    <scope>NUCLEOTIDE SEQUENCE [LARGE SCALE GENOMIC DNA]</scope>
</reference>
<dbReference type="OrthoDB" id="9791535at2"/>
<evidence type="ECO:0000313" key="2">
    <source>
        <dbReference type="Proteomes" id="UP000184600"/>
    </source>
</evidence>
<sequence>MKLQQLIEQGFQARHDLNCAETIVKGANDTYGLGLDDNAIRLAAGFGGGMCVEGACGVVTGITMVLSALYAKERGHTSPEMKEKIKLAIQQFESLYQSTNCHNLKENHRDEKTGCHGLILSGGEILDEIVGAR</sequence>
<dbReference type="EMBL" id="FRFG01000027">
    <property type="protein sequence ID" value="SHO56653.1"/>
    <property type="molecule type" value="Genomic_DNA"/>
</dbReference>
<dbReference type="Pfam" id="PF09719">
    <property type="entry name" value="C_GCAxxG_C_C"/>
    <property type="match status" value="1"/>
</dbReference>
<proteinExistence type="predicted"/>
<dbReference type="InterPro" id="IPR010181">
    <property type="entry name" value="CGCAxxGCC_motif"/>
</dbReference>
<organism evidence="1 2">
    <name type="scientific">Vibrio quintilis</name>
    <dbReference type="NCBI Taxonomy" id="1117707"/>
    <lineage>
        <taxon>Bacteria</taxon>
        <taxon>Pseudomonadati</taxon>
        <taxon>Pseudomonadota</taxon>
        <taxon>Gammaproteobacteria</taxon>
        <taxon>Vibrionales</taxon>
        <taxon>Vibrionaceae</taxon>
        <taxon>Vibrio</taxon>
    </lineage>
</organism>
<dbReference type="AlphaFoldDB" id="A0A1M7YVR3"/>
<name>A0A1M7YVR3_9VIBR</name>
<evidence type="ECO:0000313" key="1">
    <source>
        <dbReference type="EMBL" id="SHO56653.1"/>
    </source>
</evidence>
<dbReference type="NCBIfam" id="TIGR01909">
    <property type="entry name" value="C_GCAxxG_C_C"/>
    <property type="match status" value="1"/>
</dbReference>